<evidence type="ECO:0000313" key="2">
    <source>
        <dbReference type="EMBL" id="GIG16155.1"/>
    </source>
</evidence>
<protein>
    <submittedName>
        <fullName evidence="2">Uncharacterized protein</fullName>
    </submittedName>
</protein>
<keyword evidence="1" id="KW-0472">Membrane</keyword>
<keyword evidence="1" id="KW-1133">Transmembrane helix</keyword>
<sequence>MSAGEVVLWVLLGLAALAVLAFTGIVAKFVFKAALSYSRRKPVQAAGFFAVPGGLATFVATFFGADLPLAMGIGLVTGLAVFLLVAMELG</sequence>
<feature type="transmembrane region" description="Helical" evidence="1">
    <location>
        <begin position="69"/>
        <end position="87"/>
    </location>
</feature>
<dbReference type="Proteomes" id="UP000660339">
    <property type="component" value="Unassembled WGS sequence"/>
</dbReference>
<organism evidence="2 3">
    <name type="scientific">Catellatospora methionotrophica</name>
    <dbReference type="NCBI Taxonomy" id="121620"/>
    <lineage>
        <taxon>Bacteria</taxon>
        <taxon>Bacillati</taxon>
        <taxon>Actinomycetota</taxon>
        <taxon>Actinomycetes</taxon>
        <taxon>Micromonosporales</taxon>
        <taxon>Micromonosporaceae</taxon>
        <taxon>Catellatospora</taxon>
    </lineage>
</organism>
<feature type="transmembrane region" description="Helical" evidence="1">
    <location>
        <begin position="6"/>
        <end position="31"/>
    </location>
</feature>
<reference evidence="2" key="1">
    <citation type="submission" date="2021-01" db="EMBL/GenBank/DDBJ databases">
        <title>Whole genome shotgun sequence of Catellatospora methionotrophica NBRC 14553.</title>
        <authorList>
            <person name="Komaki H."/>
            <person name="Tamura T."/>
        </authorList>
    </citation>
    <scope>NUCLEOTIDE SEQUENCE</scope>
    <source>
        <strain evidence="2">NBRC 14553</strain>
    </source>
</reference>
<keyword evidence="3" id="KW-1185">Reference proteome</keyword>
<proteinExistence type="predicted"/>
<evidence type="ECO:0000256" key="1">
    <source>
        <dbReference type="SAM" id="Phobius"/>
    </source>
</evidence>
<accession>A0A8J3LNU5</accession>
<gene>
    <name evidence="2" type="ORF">Cme02nite_44870</name>
</gene>
<comment type="caution">
    <text evidence="2">The sequence shown here is derived from an EMBL/GenBank/DDBJ whole genome shotgun (WGS) entry which is preliminary data.</text>
</comment>
<keyword evidence="1" id="KW-0812">Transmembrane</keyword>
<name>A0A8J3LNU5_9ACTN</name>
<feature type="transmembrane region" description="Helical" evidence="1">
    <location>
        <begin position="43"/>
        <end position="63"/>
    </location>
</feature>
<dbReference type="AlphaFoldDB" id="A0A8J3LNU5"/>
<evidence type="ECO:0000313" key="3">
    <source>
        <dbReference type="Proteomes" id="UP000660339"/>
    </source>
</evidence>
<dbReference type="RefSeq" id="WP_166387679.1">
    <property type="nucleotide sequence ID" value="NZ_BAAATT010000010.1"/>
</dbReference>
<dbReference type="EMBL" id="BONJ01000026">
    <property type="protein sequence ID" value="GIG16155.1"/>
    <property type="molecule type" value="Genomic_DNA"/>
</dbReference>